<dbReference type="Proteomes" id="UP000073601">
    <property type="component" value="Unassembled WGS sequence"/>
</dbReference>
<evidence type="ECO:0000313" key="3">
    <source>
        <dbReference type="Proteomes" id="UP000073601"/>
    </source>
</evidence>
<dbReference type="AlphaFoldDB" id="A0A128FBR7"/>
<dbReference type="InterPro" id="IPR002763">
    <property type="entry name" value="DUF72"/>
</dbReference>
<keyword evidence="3" id="KW-1185">Reference proteome</keyword>
<dbReference type="PANTHER" id="PTHR30348">
    <property type="entry name" value="UNCHARACTERIZED PROTEIN YECE"/>
    <property type="match status" value="1"/>
</dbReference>
<evidence type="ECO:0008006" key="4">
    <source>
        <dbReference type="Google" id="ProtNLM"/>
    </source>
</evidence>
<sequence>MTIHDEQNSVQKGLKQEDAVPQTLAATPTPPLRLGMTQWSHNDWKRKFYPVGTKVGERLARYAQVFNTVEGNTTFYASPSPATVANWKAATSDTFRFTFKFPKAITHQLMLRHTDAMVTEFLALMAPLHERIGMWTIQLPAAFGPDHLDDLDKFLLAMPRQFTCGVEVRHPAFFDKSDNERALNALLIERNANRTIMDSRPVFAVSANTEALIHAQKEKPRVPVHAIATADNPMVRFIGDPTLERNDAFFANWTKKIPQWISEGKSPYLMIHTADNIEAPELAEHFYKCLRQHIELPCLAPIFPSQDEERQITLI</sequence>
<evidence type="ECO:0000313" key="2">
    <source>
        <dbReference type="EMBL" id="CZF83774.1"/>
    </source>
</evidence>
<protein>
    <recommendedName>
        <fullName evidence="4">DUF72 domain-containing protein</fullName>
    </recommendedName>
</protein>
<reference evidence="3" key="1">
    <citation type="submission" date="2016-02" db="EMBL/GenBank/DDBJ databases">
        <authorList>
            <person name="Rodrigo-Torres Lidia"/>
            <person name="Arahal R.David."/>
        </authorList>
    </citation>
    <scope>NUCLEOTIDE SEQUENCE [LARGE SCALE GENOMIC DNA]</scope>
    <source>
        <strain evidence="3">CECT 8713</strain>
    </source>
</reference>
<dbReference type="OrthoDB" id="9780310at2"/>
<dbReference type="Pfam" id="PF01904">
    <property type="entry name" value="DUF72"/>
    <property type="match status" value="1"/>
</dbReference>
<gene>
    <name evidence="2" type="ORF">GMA8713_02795</name>
</gene>
<dbReference type="EMBL" id="FIZY01000025">
    <property type="protein sequence ID" value="CZF83774.1"/>
    <property type="molecule type" value="Genomic_DNA"/>
</dbReference>
<name>A0A128FBR7_9GAMM</name>
<feature type="region of interest" description="Disordered" evidence="1">
    <location>
        <begin position="1"/>
        <end position="31"/>
    </location>
</feature>
<dbReference type="PANTHER" id="PTHR30348:SF9">
    <property type="entry name" value="UPF0759 PROTEIN YECE"/>
    <property type="match status" value="1"/>
</dbReference>
<evidence type="ECO:0000256" key="1">
    <source>
        <dbReference type="SAM" id="MobiDB-lite"/>
    </source>
</evidence>
<dbReference type="InterPro" id="IPR036520">
    <property type="entry name" value="UPF0759_sf"/>
</dbReference>
<accession>A0A128FBR7</accession>
<organism evidence="2 3">
    <name type="scientific">Grimontia marina</name>
    <dbReference type="NCBI Taxonomy" id="646534"/>
    <lineage>
        <taxon>Bacteria</taxon>
        <taxon>Pseudomonadati</taxon>
        <taxon>Pseudomonadota</taxon>
        <taxon>Gammaproteobacteria</taxon>
        <taxon>Vibrionales</taxon>
        <taxon>Vibrionaceae</taxon>
        <taxon>Grimontia</taxon>
    </lineage>
</organism>
<dbReference type="Gene3D" id="3.20.20.410">
    <property type="entry name" value="Protein of unknown function UPF0759"/>
    <property type="match status" value="1"/>
</dbReference>
<proteinExistence type="predicted"/>
<dbReference type="SUPFAM" id="SSF117396">
    <property type="entry name" value="TM1631-like"/>
    <property type="match status" value="1"/>
</dbReference>